<dbReference type="SUPFAM" id="SSF52317">
    <property type="entry name" value="Class I glutamine amidotransferase-like"/>
    <property type="match status" value="1"/>
</dbReference>
<dbReference type="InterPro" id="IPR033752">
    <property type="entry name" value="MetA_family"/>
</dbReference>
<accession>A0A239SS40</accession>
<evidence type="ECO:0000313" key="10">
    <source>
        <dbReference type="EMBL" id="SNU88227.1"/>
    </source>
</evidence>
<reference evidence="10 11" key="1">
    <citation type="submission" date="2017-06" db="EMBL/GenBank/DDBJ databases">
        <authorList>
            <consortium name="Pathogen Informatics"/>
        </authorList>
    </citation>
    <scope>NUCLEOTIDE SEQUENCE [LARGE SCALE GENOMIC DNA]</scope>
    <source>
        <strain evidence="10 11">NCTC13788</strain>
    </source>
</reference>
<dbReference type="Proteomes" id="UP000215185">
    <property type="component" value="Chromosome 1"/>
</dbReference>
<feature type="active site" description="Acyl-thioester intermediate" evidence="8 9">
    <location>
        <position position="142"/>
    </location>
</feature>
<dbReference type="EC" id="2.3.1.31" evidence="8"/>
<feature type="site" description="Important for acyl-CoA specificity" evidence="8">
    <location>
        <position position="111"/>
    </location>
</feature>
<comment type="similarity">
    <text evidence="8">Belongs to the MetA family.</text>
</comment>
<proteinExistence type="inferred from homology"/>
<feature type="binding site" evidence="8">
    <location>
        <position position="249"/>
    </location>
    <ligand>
        <name>substrate</name>
    </ligand>
</feature>
<dbReference type="InterPro" id="IPR029062">
    <property type="entry name" value="Class_I_gatase-like"/>
</dbReference>
<feature type="site" description="Important for substrate specificity" evidence="8">
    <location>
        <position position="192"/>
    </location>
</feature>
<feature type="binding site" evidence="8">
    <location>
        <position position="192"/>
    </location>
    <ligand>
        <name>substrate</name>
    </ligand>
</feature>
<dbReference type="NCBIfam" id="TIGR01001">
    <property type="entry name" value="metA"/>
    <property type="match status" value="1"/>
</dbReference>
<evidence type="ECO:0000256" key="6">
    <source>
        <dbReference type="ARBA" id="ARBA00023315"/>
    </source>
</evidence>
<feature type="binding site" evidence="8">
    <location>
        <position position="163"/>
    </location>
    <ligand>
        <name>substrate</name>
    </ligand>
</feature>
<dbReference type="Gene3D" id="3.40.50.880">
    <property type="match status" value="1"/>
</dbReference>
<dbReference type="PANTHER" id="PTHR20919:SF0">
    <property type="entry name" value="HOMOSERINE O-SUCCINYLTRANSFERASE"/>
    <property type="match status" value="1"/>
</dbReference>
<dbReference type="CDD" id="cd03131">
    <property type="entry name" value="GATase1_HTS"/>
    <property type="match status" value="1"/>
</dbReference>
<dbReference type="RefSeq" id="WP_018372861.1">
    <property type="nucleotide sequence ID" value="NZ_LT906439.1"/>
</dbReference>
<dbReference type="GO" id="GO:0005737">
    <property type="term" value="C:cytoplasm"/>
    <property type="evidence" value="ECO:0007669"/>
    <property type="project" value="UniProtKB-SubCell"/>
</dbReference>
<comment type="caution">
    <text evidence="8">Lacks conserved residue(s) required for the propagation of feature annotation.</text>
</comment>
<evidence type="ECO:0000256" key="5">
    <source>
        <dbReference type="ARBA" id="ARBA00023167"/>
    </source>
</evidence>
<sequence>MPIKIDQGLPAVEVLKSENIFVMDDQRASHQDIRPLDVLIVNLMPTKIVTETQLLRLLANTPLQLNVEFLQMVSHKSKNTGAEHLSTFYKTFEQVKSHYYDGLIITGAPVENLPFEEVNYWEELGQIIEWSKTHVHSTLHICWGAQAGLYARYGVDKLRLDTKLSGIFKQRVVVPTCPLLRGFDDEFLAPHSRHTTIASEAIAHMDHLQVLAEGDEVGLSILATKDLREVYSFGHLEYDRDTLAKEYQRDVAAGLNPQVPVHYFENDNPELKPRLRWNLAAALFFSNWINYAVYQETPFDWQLVQSDPLSFSGL</sequence>
<comment type="pathway">
    <text evidence="8">Amino-acid biosynthesis; L-methionine biosynthesis via de novo pathway; O-acetyl-L-homoserine from L-homoserine: step 1/1.</text>
</comment>
<dbReference type="Pfam" id="PF04204">
    <property type="entry name" value="HTS"/>
    <property type="match status" value="1"/>
</dbReference>
<dbReference type="PIRSF" id="PIRSF000450">
    <property type="entry name" value="H_ser_succinyltr"/>
    <property type="match status" value="1"/>
</dbReference>
<dbReference type="AlphaFoldDB" id="A0A239SS40"/>
<dbReference type="GO" id="GO:0019281">
    <property type="term" value="P:L-methionine biosynthetic process from homoserine via O-succinyl-L-homoserine and cystathionine"/>
    <property type="evidence" value="ECO:0007669"/>
    <property type="project" value="InterPro"/>
</dbReference>
<dbReference type="GO" id="GO:0008899">
    <property type="term" value="F:homoserine O-succinyltransferase activity"/>
    <property type="evidence" value="ECO:0007669"/>
    <property type="project" value="UniProtKB-UniRule"/>
</dbReference>
<evidence type="ECO:0000256" key="1">
    <source>
        <dbReference type="ARBA" id="ARBA00004496"/>
    </source>
</evidence>
<dbReference type="EMBL" id="LT906439">
    <property type="protein sequence ID" value="SNU88227.1"/>
    <property type="molecule type" value="Genomic_DNA"/>
</dbReference>
<dbReference type="PANTHER" id="PTHR20919">
    <property type="entry name" value="HOMOSERINE O-SUCCINYLTRANSFERASE"/>
    <property type="match status" value="1"/>
</dbReference>
<name>A0A239SS40_9STRE</name>
<evidence type="ECO:0000256" key="2">
    <source>
        <dbReference type="ARBA" id="ARBA00022490"/>
    </source>
</evidence>
<feature type="active site" description="Proton acceptor" evidence="8">
    <location>
        <position position="235"/>
    </location>
</feature>
<dbReference type="FunFam" id="3.40.50.880:FF:000004">
    <property type="entry name" value="Homoserine O-succinyltransferase"/>
    <property type="match status" value="1"/>
</dbReference>
<feature type="active site" evidence="8">
    <location>
        <position position="237"/>
    </location>
</feature>
<evidence type="ECO:0000256" key="9">
    <source>
        <dbReference type="PIRSR" id="PIRSR000450-1"/>
    </source>
</evidence>
<dbReference type="UniPathway" id="UPA00051">
    <property type="reaction ID" value="UER00074"/>
</dbReference>
<comment type="function">
    <text evidence="8">Transfers an acetyl group from acetyl-CoA to L-homoserine, forming acetyl-L-homoserine.</text>
</comment>
<dbReference type="STRING" id="1123308.GCA_000380085_00298"/>
<organism evidence="10 11">
    <name type="scientific">Streptococcus merionis</name>
    <dbReference type="NCBI Taxonomy" id="400065"/>
    <lineage>
        <taxon>Bacteria</taxon>
        <taxon>Bacillati</taxon>
        <taxon>Bacillota</taxon>
        <taxon>Bacilli</taxon>
        <taxon>Lactobacillales</taxon>
        <taxon>Streptococcaceae</taxon>
        <taxon>Streptococcus</taxon>
    </lineage>
</organism>
<keyword evidence="11" id="KW-1185">Reference proteome</keyword>
<keyword evidence="4 8" id="KW-0808">Transferase</keyword>
<evidence type="ECO:0000313" key="11">
    <source>
        <dbReference type="Proteomes" id="UP000215185"/>
    </source>
</evidence>
<evidence type="ECO:0000256" key="4">
    <source>
        <dbReference type="ARBA" id="ARBA00022679"/>
    </source>
</evidence>
<keyword evidence="5 8" id="KW-0486">Methionine biosynthesis</keyword>
<dbReference type="KEGG" id="smen:SAMEA4412692_0958"/>
<comment type="catalytic activity">
    <reaction evidence="7 8">
        <text>L-homoserine + acetyl-CoA = O-acetyl-L-homoserine + CoA</text>
        <dbReference type="Rhea" id="RHEA:13701"/>
        <dbReference type="ChEBI" id="CHEBI:57287"/>
        <dbReference type="ChEBI" id="CHEBI:57288"/>
        <dbReference type="ChEBI" id="CHEBI:57476"/>
        <dbReference type="ChEBI" id="CHEBI:57716"/>
        <dbReference type="EC" id="2.3.1.31"/>
    </reaction>
</comment>
<protein>
    <recommendedName>
        <fullName evidence="8">Homoserine O-acetyltransferase</fullName>
        <shortName evidence="8">HAT</shortName>
        <ecNumber evidence="8">2.3.1.31</ecNumber>
    </recommendedName>
    <alternativeName>
        <fullName evidence="8">Homoserine transacetylase</fullName>
        <shortName evidence="8">HTA</shortName>
    </alternativeName>
</protein>
<evidence type="ECO:0000256" key="7">
    <source>
        <dbReference type="ARBA" id="ARBA00049043"/>
    </source>
</evidence>
<dbReference type="OrthoDB" id="9772423at2"/>
<evidence type="ECO:0000256" key="8">
    <source>
        <dbReference type="HAMAP-Rule" id="MF_00295"/>
    </source>
</evidence>
<keyword evidence="6 8" id="KW-0012">Acyltransferase</keyword>
<comment type="subcellular location">
    <subcellularLocation>
        <location evidence="1 8">Cytoplasm</location>
    </subcellularLocation>
</comment>
<keyword evidence="3 8" id="KW-0028">Amino-acid biosynthesis</keyword>
<gene>
    <name evidence="10" type="primary">metA</name>
    <name evidence="8" type="synonym">metAA</name>
    <name evidence="10" type="ORF">SAMEA4412692_00958</name>
</gene>
<dbReference type="GO" id="GO:0004414">
    <property type="term" value="F:homoserine O-acetyltransferase activity"/>
    <property type="evidence" value="ECO:0007669"/>
    <property type="project" value="UniProtKB-EC"/>
</dbReference>
<dbReference type="eggNOG" id="COG1897">
    <property type="taxonomic scope" value="Bacteria"/>
</dbReference>
<dbReference type="HAMAP" id="MF_00295">
    <property type="entry name" value="MetA_acyltransf"/>
    <property type="match status" value="1"/>
</dbReference>
<evidence type="ECO:0000256" key="3">
    <source>
        <dbReference type="ARBA" id="ARBA00022605"/>
    </source>
</evidence>
<keyword evidence="2 8" id="KW-0963">Cytoplasm</keyword>
<dbReference type="InterPro" id="IPR005697">
    <property type="entry name" value="HST_MetA"/>
</dbReference>